<dbReference type="Proteomes" id="UP000308600">
    <property type="component" value="Unassembled WGS sequence"/>
</dbReference>
<evidence type="ECO:0000313" key="2">
    <source>
        <dbReference type="Proteomes" id="UP000308600"/>
    </source>
</evidence>
<sequence length="361" mass="39094">MPQLFSPAPATPSPKRASPMRVLATKVKTEVVEVSHRIRKLSLHVPKRRRRESQASSSSFSSSMTSSSTSSNSSAMAAAIISSSTIISTPIFPFVEIITTPTQTAPQTPKAVRGLSEKVVFPAHEDHEVKEVDFAYLRRKRASQESALSSSPSFASARSVTQSGTPLEAEVAPAVDVVEPIREEVPTEILTEDVPVREDDSSLVPPPPPMTTPNSPPAESPAASQTLEQPSVYVEPPVPDPFLIDDGSSSGSEKEQPREVVVSDSQITAALDLPQEISLTQSLPTSPVPLPPADISKPVPPPPPSSGSDPEESEAPELYLPGLVIPTMFLPIPNVRRPFSNYLTWWLSRRLSYNVYIRQIR</sequence>
<protein>
    <submittedName>
        <fullName evidence="1">Uncharacterized protein</fullName>
    </submittedName>
</protein>
<evidence type="ECO:0000313" key="1">
    <source>
        <dbReference type="EMBL" id="TFK65595.1"/>
    </source>
</evidence>
<keyword evidence="2" id="KW-1185">Reference proteome</keyword>
<proteinExistence type="predicted"/>
<reference evidence="1 2" key="1">
    <citation type="journal article" date="2019" name="Nat. Ecol. Evol.">
        <title>Megaphylogeny resolves global patterns of mushroom evolution.</title>
        <authorList>
            <person name="Varga T."/>
            <person name="Krizsan K."/>
            <person name="Foldi C."/>
            <person name="Dima B."/>
            <person name="Sanchez-Garcia M."/>
            <person name="Sanchez-Ramirez S."/>
            <person name="Szollosi G.J."/>
            <person name="Szarkandi J.G."/>
            <person name="Papp V."/>
            <person name="Albert L."/>
            <person name="Andreopoulos W."/>
            <person name="Angelini C."/>
            <person name="Antonin V."/>
            <person name="Barry K.W."/>
            <person name="Bougher N.L."/>
            <person name="Buchanan P."/>
            <person name="Buyck B."/>
            <person name="Bense V."/>
            <person name="Catcheside P."/>
            <person name="Chovatia M."/>
            <person name="Cooper J."/>
            <person name="Damon W."/>
            <person name="Desjardin D."/>
            <person name="Finy P."/>
            <person name="Geml J."/>
            <person name="Haridas S."/>
            <person name="Hughes K."/>
            <person name="Justo A."/>
            <person name="Karasinski D."/>
            <person name="Kautmanova I."/>
            <person name="Kiss B."/>
            <person name="Kocsube S."/>
            <person name="Kotiranta H."/>
            <person name="LaButti K.M."/>
            <person name="Lechner B.E."/>
            <person name="Liimatainen K."/>
            <person name="Lipzen A."/>
            <person name="Lukacs Z."/>
            <person name="Mihaltcheva S."/>
            <person name="Morgado L.N."/>
            <person name="Niskanen T."/>
            <person name="Noordeloos M.E."/>
            <person name="Ohm R.A."/>
            <person name="Ortiz-Santana B."/>
            <person name="Ovrebo C."/>
            <person name="Racz N."/>
            <person name="Riley R."/>
            <person name="Savchenko A."/>
            <person name="Shiryaev A."/>
            <person name="Soop K."/>
            <person name="Spirin V."/>
            <person name="Szebenyi C."/>
            <person name="Tomsovsky M."/>
            <person name="Tulloss R.E."/>
            <person name="Uehling J."/>
            <person name="Grigoriev I.V."/>
            <person name="Vagvolgyi C."/>
            <person name="Papp T."/>
            <person name="Martin F.M."/>
            <person name="Miettinen O."/>
            <person name="Hibbett D.S."/>
            <person name="Nagy L.G."/>
        </authorList>
    </citation>
    <scope>NUCLEOTIDE SEQUENCE [LARGE SCALE GENOMIC DNA]</scope>
    <source>
        <strain evidence="1 2">NL-1719</strain>
    </source>
</reference>
<dbReference type="EMBL" id="ML208431">
    <property type="protein sequence ID" value="TFK65595.1"/>
    <property type="molecule type" value="Genomic_DNA"/>
</dbReference>
<organism evidence="1 2">
    <name type="scientific">Pluteus cervinus</name>
    <dbReference type="NCBI Taxonomy" id="181527"/>
    <lineage>
        <taxon>Eukaryota</taxon>
        <taxon>Fungi</taxon>
        <taxon>Dikarya</taxon>
        <taxon>Basidiomycota</taxon>
        <taxon>Agaricomycotina</taxon>
        <taxon>Agaricomycetes</taxon>
        <taxon>Agaricomycetidae</taxon>
        <taxon>Agaricales</taxon>
        <taxon>Pluteineae</taxon>
        <taxon>Pluteaceae</taxon>
        <taxon>Pluteus</taxon>
    </lineage>
</organism>
<name>A0ACD3AIU5_9AGAR</name>
<gene>
    <name evidence="1" type="ORF">BDN72DRAFT_191454</name>
</gene>
<accession>A0ACD3AIU5</accession>